<keyword evidence="3" id="KW-0012">Acyltransferase</keyword>
<feature type="transmembrane region" description="Helical" evidence="1">
    <location>
        <begin position="93"/>
        <end position="115"/>
    </location>
</feature>
<keyword evidence="1" id="KW-0812">Transmembrane</keyword>
<evidence type="ECO:0000256" key="1">
    <source>
        <dbReference type="SAM" id="Phobius"/>
    </source>
</evidence>
<dbReference type="Proteomes" id="UP001596001">
    <property type="component" value="Unassembled WGS sequence"/>
</dbReference>
<feature type="transmembrane region" description="Helical" evidence="1">
    <location>
        <begin position="291"/>
        <end position="312"/>
    </location>
</feature>
<keyword evidence="4" id="KW-1185">Reference proteome</keyword>
<evidence type="ECO:0000313" key="3">
    <source>
        <dbReference type="EMBL" id="MFC4790242.1"/>
    </source>
</evidence>
<evidence type="ECO:0000259" key="2">
    <source>
        <dbReference type="Pfam" id="PF01757"/>
    </source>
</evidence>
<keyword evidence="1" id="KW-1133">Transmembrane helix</keyword>
<feature type="transmembrane region" description="Helical" evidence="1">
    <location>
        <begin position="254"/>
        <end position="270"/>
    </location>
</feature>
<dbReference type="InterPro" id="IPR052728">
    <property type="entry name" value="O2_lipid_transport_reg"/>
</dbReference>
<dbReference type="InterPro" id="IPR002656">
    <property type="entry name" value="Acyl_transf_3_dom"/>
</dbReference>
<organism evidence="3 4">
    <name type="scientific">Giesbergeria sinuosa</name>
    <dbReference type="NCBI Taxonomy" id="80883"/>
    <lineage>
        <taxon>Bacteria</taxon>
        <taxon>Pseudomonadati</taxon>
        <taxon>Pseudomonadota</taxon>
        <taxon>Betaproteobacteria</taxon>
        <taxon>Burkholderiales</taxon>
        <taxon>Comamonadaceae</taxon>
        <taxon>Giesbergeria</taxon>
    </lineage>
</organism>
<sequence length="372" mass="40806">MNSPISRNPLIDVIKGLACAVIVWHHLAFYGPMSDVVHLQAPTLIEWLYNNARMAVQVFLVLGGYLAAASLAPQQVARFDSASAQLLRRFVRLVVPYAVALLLAVGVAALVRPWFEHPSVPDAPSLSQWLAHALLLQDVVGEEALSAGVWYVAIDFQLFVLSVGLLAAGRAWSGQHHHRAVFVSTLMVVLLTGASLLFFNRDPAWDQWGVYFFGAYGLGMLSYWAVHASRPSLWLAGMALLGVVALGLDFRVRIAVALGTALALVLLMRCPGVGARWPGIALLQRWGQMSYSVFLVHFPVCLLVNAVVSHFWPQSLWVNSAGLVLAFALSLAVGRILYLRVECRVPSWTLAWRWQASLVGMGLLVVWLELLA</sequence>
<dbReference type="EMBL" id="JBHSHJ010000015">
    <property type="protein sequence ID" value="MFC4790242.1"/>
    <property type="molecule type" value="Genomic_DNA"/>
</dbReference>
<protein>
    <submittedName>
        <fullName evidence="3">Acyltransferase family protein</fullName>
        <ecNumber evidence="3">2.3.-.-</ecNumber>
    </submittedName>
</protein>
<feature type="transmembrane region" description="Helical" evidence="1">
    <location>
        <begin position="318"/>
        <end position="338"/>
    </location>
</feature>
<keyword evidence="3" id="KW-0808">Transferase</keyword>
<feature type="domain" description="Acyltransferase 3" evidence="2">
    <location>
        <begin position="11"/>
        <end position="333"/>
    </location>
</feature>
<dbReference type="PANTHER" id="PTHR11161:SF0">
    <property type="entry name" value="O-ACYLTRANSFERASE LIKE PROTEIN"/>
    <property type="match status" value="1"/>
</dbReference>
<reference evidence="4" key="1">
    <citation type="journal article" date="2019" name="Int. J. Syst. Evol. Microbiol.">
        <title>The Global Catalogue of Microorganisms (GCM) 10K type strain sequencing project: providing services to taxonomists for standard genome sequencing and annotation.</title>
        <authorList>
            <consortium name="The Broad Institute Genomics Platform"/>
            <consortium name="The Broad Institute Genome Sequencing Center for Infectious Disease"/>
            <person name="Wu L."/>
            <person name="Ma J."/>
        </authorList>
    </citation>
    <scope>NUCLEOTIDE SEQUENCE [LARGE SCALE GENOMIC DNA]</scope>
    <source>
        <strain evidence="4">CCUG 49452</strain>
    </source>
</reference>
<dbReference type="EC" id="2.3.-.-" evidence="3"/>
<feature type="transmembrane region" description="Helical" evidence="1">
    <location>
        <begin position="180"/>
        <end position="199"/>
    </location>
</feature>
<dbReference type="PANTHER" id="PTHR11161">
    <property type="entry name" value="O-ACYLTRANSFERASE"/>
    <property type="match status" value="1"/>
</dbReference>
<dbReference type="GO" id="GO:0016746">
    <property type="term" value="F:acyltransferase activity"/>
    <property type="evidence" value="ECO:0007669"/>
    <property type="project" value="UniProtKB-KW"/>
</dbReference>
<dbReference type="Pfam" id="PF01757">
    <property type="entry name" value="Acyl_transf_3"/>
    <property type="match status" value="1"/>
</dbReference>
<comment type="caution">
    <text evidence="3">The sequence shown here is derived from an EMBL/GenBank/DDBJ whole genome shotgun (WGS) entry which is preliminary data.</text>
</comment>
<gene>
    <name evidence="3" type="ORF">ACFO6X_14755</name>
</gene>
<feature type="transmembrane region" description="Helical" evidence="1">
    <location>
        <begin position="148"/>
        <end position="168"/>
    </location>
</feature>
<accession>A0ABV9QKQ7</accession>
<keyword evidence="1" id="KW-0472">Membrane</keyword>
<feature type="transmembrane region" description="Helical" evidence="1">
    <location>
        <begin position="350"/>
        <end position="368"/>
    </location>
</feature>
<feature type="transmembrane region" description="Helical" evidence="1">
    <location>
        <begin position="12"/>
        <end position="32"/>
    </location>
</feature>
<dbReference type="RefSeq" id="WP_382434498.1">
    <property type="nucleotide sequence ID" value="NZ_JBHSHJ010000015.1"/>
</dbReference>
<feature type="transmembrane region" description="Helical" evidence="1">
    <location>
        <begin position="52"/>
        <end position="72"/>
    </location>
</feature>
<feature type="transmembrane region" description="Helical" evidence="1">
    <location>
        <begin position="232"/>
        <end position="248"/>
    </location>
</feature>
<evidence type="ECO:0000313" key="4">
    <source>
        <dbReference type="Proteomes" id="UP001596001"/>
    </source>
</evidence>
<name>A0ABV9QKQ7_9BURK</name>
<proteinExistence type="predicted"/>
<feature type="transmembrane region" description="Helical" evidence="1">
    <location>
        <begin position="205"/>
        <end position="225"/>
    </location>
</feature>